<dbReference type="Proteomes" id="UP000535509">
    <property type="component" value="Unassembled WGS sequence"/>
</dbReference>
<evidence type="ECO:0000313" key="2">
    <source>
        <dbReference type="Proteomes" id="UP000535509"/>
    </source>
</evidence>
<sequence length="181" mass="21250">MDKANFEKLFSKERLSGYKDQKEHLNNFLLIRELTPKLGIIEIVTRNKVADILDIKDSVFISNQTFGYWAKLINQNSIHNQLLNLNGIDFRKYAKSNRKTKLRNFYKVRICYDLLVSIRNRSFHFENLYKLNGDKPRISTLRNSEIIGIMPQNLSVFLDDILECFGLKEYLKGGEKEKLSP</sequence>
<name>A0A825BGD6_CAMFE</name>
<protein>
    <submittedName>
        <fullName evidence="1">ATPase</fullName>
    </submittedName>
</protein>
<proteinExistence type="predicted"/>
<dbReference type="RefSeq" id="WP_024305297.1">
    <property type="nucleotide sequence ID" value="NZ_CBCURR010000036.1"/>
</dbReference>
<reference evidence="1 2" key="1">
    <citation type="submission" date="2018-06" db="EMBL/GenBank/DDBJ databases">
        <authorList>
            <consortium name="PulseNet: The National Subtyping Network for Foodborne Disease Surveillance"/>
            <person name="Tarr C.L."/>
            <person name="Trees E."/>
            <person name="Katz L.S."/>
            <person name="Carleton-Romer H.A."/>
            <person name="Stroika S."/>
            <person name="Kucerova Z."/>
            <person name="Roache K.F."/>
            <person name="Sabol A.L."/>
            <person name="Besser J."/>
            <person name="Gerner-Smidt P."/>
        </authorList>
    </citation>
    <scope>NUCLEOTIDE SEQUENCE [LARGE SCALE GENOMIC DNA]</scope>
    <source>
        <strain evidence="1 2">PNUSAC001503</strain>
    </source>
</reference>
<comment type="caution">
    <text evidence="1">The sequence shown here is derived from an EMBL/GenBank/DDBJ whole genome shotgun (WGS) entry which is preliminary data.</text>
</comment>
<dbReference type="AlphaFoldDB" id="A0A825BGD6"/>
<evidence type="ECO:0000313" key="1">
    <source>
        <dbReference type="EMBL" id="EAI8860031.1"/>
    </source>
</evidence>
<accession>A0A825BGD6</accession>
<keyword evidence="2" id="KW-1185">Reference proteome</keyword>
<gene>
    <name evidence="1" type="ORF">CX802_09365</name>
</gene>
<dbReference type="EMBL" id="AABTCC010000058">
    <property type="protein sequence ID" value="EAI8860031.1"/>
    <property type="molecule type" value="Genomic_DNA"/>
</dbReference>
<organism evidence="1 2">
    <name type="scientific">Campylobacter fetus</name>
    <dbReference type="NCBI Taxonomy" id="196"/>
    <lineage>
        <taxon>Bacteria</taxon>
        <taxon>Pseudomonadati</taxon>
        <taxon>Campylobacterota</taxon>
        <taxon>Epsilonproteobacteria</taxon>
        <taxon>Campylobacterales</taxon>
        <taxon>Campylobacteraceae</taxon>
        <taxon>Campylobacter</taxon>
    </lineage>
</organism>